<dbReference type="PANTHER" id="PTHR45527">
    <property type="entry name" value="NONRIBOSOMAL PEPTIDE SYNTHETASE"/>
    <property type="match status" value="1"/>
</dbReference>
<dbReference type="Gene3D" id="3.30.559.10">
    <property type="entry name" value="Chloramphenicol acetyltransferase-like domain"/>
    <property type="match status" value="1"/>
</dbReference>
<gene>
    <name evidence="2" type="ORF">LY90DRAFT_512102</name>
</gene>
<dbReference type="SUPFAM" id="SSF56801">
    <property type="entry name" value="Acetyl-CoA synthetase-like"/>
    <property type="match status" value="1"/>
</dbReference>
<dbReference type="OrthoDB" id="416786at2759"/>
<name>A0A1Y2BE97_9FUNG</name>
<dbReference type="GO" id="GO:0044550">
    <property type="term" value="P:secondary metabolite biosynthetic process"/>
    <property type="evidence" value="ECO:0007669"/>
    <property type="project" value="TreeGrafter"/>
</dbReference>
<dbReference type="GO" id="GO:0043041">
    <property type="term" value="P:amino acid activation for nonribosomal peptide biosynthetic process"/>
    <property type="evidence" value="ECO:0007669"/>
    <property type="project" value="TreeGrafter"/>
</dbReference>
<sequence>MVDFKINESCVKYLATPNQIYLYNQCIRNNSYNKKCILSKAIKFKENINVEKLKQGIFGIFKFNDIFKYKFKILKDKNLEEKLYGIQDNNYDLKIEKCNERNYDLLFRPFNLSECPLIRLGIFNRDTLIINAHRIISDEVSLNNLSNDLLKYYYENDNLNDFGRQVPFTEYANNYEKRKNTKEYLEKIKFLKKTFNSNYNILNMPKKDSLQDNKVYKKLIERETTSLEGNDYKNLIGYINQSGNDLNTFLFCIFGVVMSKYSGKDIIYTSFINENRCYDNKEMIGPYSTMEPFLLKINENDTLSNLTLKTFKELTEYRKASIHFSEIENYIKLLKVDNVFVYKKGGLFDNNLISDNEGNYKESEFNESECELYDNLNFAFKIIERENQVKVIIEYNITIYEKYLMKNILESFVEIIRKTENYNKNISDIEYMTITEKEKVIYKFNSNSYNTTSTGTYHEEFEKVCRQCSDKNAVVFERKPITYEKLNNMSNSLGHLLRENKIGRGDVVPIVSERTETYFYSLLH</sequence>
<accession>A0A1Y2BE97</accession>
<dbReference type="AlphaFoldDB" id="A0A1Y2BE97"/>
<organism evidence="2 3">
    <name type="scientific">Neocallimastix californiae</name>
    <dbReference type="NCBI Taxonomy" id="1754190"/>
    <lineage>
        <taxon>Eukaryota</taxon>
        <taxon>Fungi</taxon>
        <taxon>Fungi incertae sedis</taxon>
        <taxon>Chytridiomycota</taxon>
        <taxon>Chytridiomycota incertae sedis</taxon>
        <taxon>Neocallimastigomycetes</taxon>
        <taxon>Neocallimastigales</taxon>
        <taxon>Neocallimastigaceae</taxon>
        <taxon>Neocallimastix</taxon>
    </lineage>
</organism>
<evidence type="ECO:0000259" key="1">
    <source>
        <dbReference type="Pfam" id="PF00668"/>
    </source>
</evidence>
<dbReference type="InterPro" id="IPR023213">
    <property type="entry name" value="CAT-like_dom_sf"/>
</dbReference>
<dbReference type="Gene3D" id="3.40.50.12780">
    <property type="entry name" value="N-terminal domain of ligase-like"/>
    <property type="match status" value="1"/>
</dbReference>
<protein>
    <recommendedName>
        <fullName evidence="1">Condensation domain-containing protein</fullName>
    </recommendedName>
</protein>
<dbReference type="GO" id="GO:0003824">
    <property type="term" value="F:catalytic activity"/>
    <property type="evidence" value="ECO:0007669"/>
    <property type="project" value="InterPro"/>
</dbReference>
<dbReference type="SUPFAM" id="SSF52777">
    <property type="entry name" value="CoA-dependent acyltransferases"/>
    <property type="match status" value="2"/>
</dbReference>
<dbReference type="GO" id="GO:0005737">
    <property type="term" value="C:cytoplasm"/>
    <property type="evidence" value="ECO:0007669"/>
    <property type="project" value="TreeGrafter"/>
</dbReference>
<dbReference type="Proteomes" id="UP000193920">
    <property type="component" value="Unassembled WGS sequence"/>
</dbReference>
<reference evidence="2 3" key="1">
    <citation type="submission" date="2016-08" db="EMBL/GenBank/DDBJ databases">
        <title>A Parts List for Fungal Cellulosomes Revealed by Comparative Genomics.</title>
        <authorList>
            <consortium name="DOE Joint Genome Institute"/>
            <person name="Haitjema C.H."/>
            <person name="Gilmore S.P."/>
            <person name="Henske J.K."/>
            <person name="Solomon K.V."/>
            <person name="De Groot R."/>
            <person name="Kuo A."/>
            <person name="Mondo S.J."/>
            <person name="Salamov A.A."/>
            <person name="Labutti K."/>
            <person name="Zhao Z."/>
            <person name="Chiniquy J."/>
            <person name="Barry K."/>
            <person name="Brewer H.M."/>
            <person name="Purvine S.O."/>
            <person name="Wright A.T."/>
            <person name="Boxma B."/>
            <person name="Van Alen T."/>
            <person name="Hackstein J.H."/>
            <person name="Baker S.E."/>
            <person name="Grigoriev I.V."/>
            <person name="O'Malley M.A."/>
        </authorList>
    </citation>
    <scope>NUCLEOTIDE SEQUENCE [LARGE SCALE GENOMIC DNA]</scope>
    <source>
        <strain evidence="2 3">G1</strain>
    </source>
</reference>
<dbReference type="EMBL" id="MCOG01000161">
    <property type="protein sequence ID" value="ORY33159.1"/>
    <property type="molecule type" value="Genomic_DNA"/>
</dbReference>
<comment type="caution">
    <text evidence="2">The sequence shown here is derived from an EMBL/GenBank/DDBJ whole genome shotgun (WGS) entry which is preliminary data.</text>
</comment>
<dbReference type="Gene3D" id="3.30.559.30">
    <property type="entry name" value="Nonribosomal peptide synthetase, condensation domain"/>
    <property type="match status" value="1"/>
</dbReference>
<dbReference type="InterPro" id="IPR001242">
    <property type="entry name" value="Condensation_dom"/>
</dbReference>
<keyword evidence="3" id="KW-1185">Reference proteome</keyword>
<dbReference type="GO" id="GO:0031177">
    <property type="term" value="F:phosphopantetheine binding"/>
    <property type="evidence" value="ECO:0007669"/>
    <property type="project" value="TreeGrafter"/>
</dbReference>
<evidence type="ECO:0000313" key="3">
    <source>
        <dbReference type="Proteomes" id="UP000193920"/>
    </source>
</evidence>
<proteinExistence type="predicted"/>
<dbReference type="InterPro" id="IPR042099">
    <property type="entry name" value="ANL_N_sf"/>
</dbReference>
<evidence type="ECO:0000313" key="2">
    <source>
        <dbReference type="EMBL" id="ORY33159.1"/>
    </source>
</evidence>
<dbReference type="PANTHER" id="PTHR45527:SF1">
    <property type="entry name" value="FATTY ACID SYNTHASE"/>
    <property type="match status" value="1"/>
</dbReference>
<dbReference type="Pfam" id="PF00668">
    <property type="entry name" value="Condensation"/>
    <property type="match status" value="1"/>
</dbReference>
<feature type="domain" description="Condensation" evidence="1">
    <location>
        <begin position="13"/>
        <end position="439"/>
    </location>
</feature>